<dbReference type="HOGENOM" id="CLU_2868988_0_0_1"/>
<evidence type="ECO:0000313" key="2">
    <source>
        <dbReference type="EMBL" id="EGO31167.1"/>
    </source>
</evidence>
<dbReference type="Gene3D" id="1.10.150.20">
    <property type="entry name" value="5' to 3' exonuclease, C-terminal subdomain"/>
    <property type="match status" value="1"/>
</dbReference>
<feature type="compositionally biased region" description="Polar residues" evidence="1">
    <location>
        <begin position="1"/>
        <end position="10"/>
    </location>
</feature>
<dbReference type="GeneID" id="18817237"/>
<dbReference type="EMBL" id="GL945428">
    <property type="protein sequence ID" value="EGO31167.1"/>
    <property type="molecule type" value="Genomic_DNA"/>
</dbReference>
<dbReference type="RefSeq" id="XP_007313051.1">
    <property type="nucleotide sequence ID" value="XM_007312989.1"/>
</dbReference>
<sequence>MPSRRPTATESMPPPSPPPGDDNEEAPFFDNVDELQQHGINVQDILKLKGLFHKYDFRHCDDDT</sequence>
<evidence type="ECO:0000256" key="1">
    <source>
        <dbReference type="SAM" id="MobiDB-lite"/>
    </source>
</evidence>
<proteinExistence type="predicted"/>
<reference evidence="2" key="1">
    <citation type="submission" date="2011-04" db="EMBL/GenBank/DDBJ databases">
        <title>Evolution of plant cell wall degrading machinery underlies the functional diversity of forest fungi.</title>
        <authorList>
            <consortium name="US DOE Joint Genome Institute (JGI-PGF)"/>
            <person name="Eastwood D.C."/>
            <person name="Floudas D."/>
            <person name="Binder M."/>
            <person name="Majcherczyk A."/>
            <person name="Schneider P."/>
            <person name="Aerts A."/>
            <person name="Asiegbu F.O."/>
            <person name="Baker S.E."/>
            <person name="Barry K."/>
            <person name="Bendiksby M."/>
            <person name="Blumentritt M."/>
            <person name="Coutinho P.M."/>
            <person name="Cullen D."/>
            <person name="Cullen D."/>
            <person name="Gathman A."/>
            <person name="Goodell B."/>
            <person name="Henrissat B."/>
            <person name="Ihrmark K."/>
            <person name="Kauserud H."/>
            <person name="Kohler A."/>
            <person name="LaButti K."/>
            <person name="Lapidus A."/>
            <person name="Lavin J.L."/>
            <person name="Lee Y.-H."/>
            <person name="Lindquist E."/>
            <person name="Lilly W."/>
            <person name="Lucas S."/>
            <person name="Morin E."/>
            <person name="Murat C."/>
            <person name="Oguiza J.A."/>
            <person name="Park J."/>
            <person name="Pisabarro A.G."/>
            <person name="Riley R."/>
            <person name="Rosling A."/>
            <person name="Salamov A."/>
            <person name="Schmidt O."/>
            <person name="Schmutz J."/>
            <person name="Skrede I."/>
            <person name="Stenlid J."/>
            <person name="Wiebenga A."/>
            <person name="Xie X."/>
            <person name="Kues U."/>
            <person name="Hibbett D.S."/>
            <person name="Hoffmeister D."/>
            <person name="Hogberg N."/>
            <person name="Martin F."/>
            <person name="Grigoriev I.V."/>
            <person name="Watkinson S.C."/>
        </authorList>
    </citation>
    <scope>NUCLEOTIDE SEQUENCE</scope>
    <source>
        <strain evidence="2">S7.9</strain>
    </source>
</reference>
<dbReference type="AlphaFoldDB" id="F8NF47"/>
<dbReference type="Proteomes" id="UP000008064">
    <property type="component" value="Unassembled WGS sequence"/>
</dbReference>
<name>F8NF47_SERL9</name>
<accession>F8NF47</accession>
<feature type="region of interest" description="Disordered" evidence="1">
    <location>
        <begin position="1"/>
        <end position="27"/>
    </location>
</feature>
<organism>
    <name type="scientific">Serpula lacrymans var. lacrymans (strain S7.9)</name>
    <name type="common">Dry rot fungus</name>
    <dbReference type="NCBI Taxonomy" id="578457"/>
    <lineage>
        <taxon>Eukaryota</taxon>
        <taxon>Fungi</taxon>
        <taxon>Dikarya</taxon>
        <taxon>Basidiomycota</taxon>
        <taxon>Agaricomycotina</taxon>
        <taxon>Agaricomycetes</taxon>
        <taxon>Agaricomycetidae</taxon>
        <taxon>Boletales</taxon>
        <taxon>Coniophorineae</taxon>
        <taxon>Serpulaceae</taxon>
        <taxon>Serpula</taxon>
    </lineage>
</organism>
<dbReference type="OrthoDB" id="10251254at2759"/>
<dbReference type="KEGG" id="sla:SERLADRAFT_455911"/>
<protein>
    <submittedName>
        <fullName evidence="2">Uncharacterized protein</fullName>
    </submittedName>
</protein>
<gene>
    <name evidence="2" type="ORF">SERLADRAFT_455911</name>
</gene>